<dbReference type="CTD" id="9943526"/>
<feature type="signal peptide" evidence="1">
    <location>
        <begin position="1"/>
        <end position="16"/>
    </location>
</feature>
<name>A0A1S0TYG7_LOALO</name>
<proteinExistence type="predicted"/>
<reference evidence="2" key="1">
    <citation type="submission" date="2012-04" db="EMBL/GenBank/DDBJ databases">
        <title>The Genome Sequence of Loa loa.</title>
        <authorList>
            <consortium name="The Broad Institute Genome Sequencing Platform"/>
            <consortium name="Broad Institute Genome Sequencing Center for Infectious Disease"/>
            <person name="Nutman T.B."/>
            <person name="Fink D.L."/>
            <person name="Russ C."/>
            <person name="Young S."/>
            <person name="Zeng Q."/>
            <person name="Gargeya S."/>
            <person name="Alvarado L."/>
            <person name="Berlin A."/>
            <person name="Chapman S.B."/>
            <person name="Chen Z."/>
            <person name="Freedman E."/>
            <person name="Gellesch M."/>
            <person name="Goldberg J."/>
            <person name="Griggs A."/>
            <person name="Gujja S."/>
            <person name="Heilman E.R."/>
            <person name="Heiman D."/>
            <person name="Howarth C."/>
            <person name="Mehta T."/>
            <person name="Neiman D."/>
            <person name="Pearson M."/>
            <person name="Roberts A."/>
            <person name="Saif S."/>
            <person name="Shea T."/>
            <person name="Shenoy N."/>
            <person name="Sisk P."/>
            <person name="Stolte C."/>
            <person name="Sykes S."/>
            <person name="White J."/>
            <person name="Yandava C."/>
            <person name="Haas B."/>
            <person name="Henn M.R."/>
            <person name="Nusbaum C."/>
            <person name="Birren B."/>
        </authorList>
    </citation>
    <scope>NUCLEOTIDE SEQUENCE [LARGE SCALE GENOMIC DNA]</scope>
</reference>
<dbReference type="RefSeq" id="XP_003141700.1">
    <property type="nucleotide sequence ID" value="XM_003141652.1"/>
</dbReference>
<dbReference type="OrthoDB" id="10571723at2759"/>
<organism evidence="2">
    <name type="scientific">Loa loa</name>
    <name type="common">Eye worm</name>
    <name type="synonym">Filaria loa</name>
    <dbReference type="NCBI Taxonomy" id="7209"/>
    <lineage>
        <taxon>Eukaryota</taxon>
        <taxon>Metazoa</taxon>
        <taxon>Ecdysozoa</taxon>
        <taxon>Nematoda</taxon>
        <taxon>Chromadorea</taxon>
        <taxon>Rhabditida</taxon>
        <taxon>Spirurina</taxon>
        <taxon>Spiruromorpha</taxon>
        <taxon>Filarioidea</taxon>
        <taxon>Onchocercidae</taxon>
        <taxon>Loa</taxon>
    </lineage>
</organism>
<dbReference type="AlphaFoldDB" id="A0A1S0TYG7"/>
<accession>A0A1S0TYG7</accession>
<feature type="chain" id="PRO_5010203598" description="Secreted protein" evidence="1">
    <location>
        <begin position="17"/>
        <end position="109"/>
    </location>
</feature>
<keyword evidence="1" id="KW-0732">Signal</keyword>
<evidence type="ECO:0000313" key="2">
    <source>
        <dbReference type="EMBL" id="EFO22372.1"/>
    </source>
</evidence>
<evidence type="ECO:0008006" key="3">
    <source>
        <dbReference type="Google" id="ProtNLM"/>
    </source>
</evidence>
<sequence length="109" mass="13142">MMMMMKMMMMMMIVMSDDDDDDDDDEDDSISYSWPLSHSRRVIRQRPRLQYFPTMPLARNVSLIDRVIVPSFNLRANSMNSLRNIRSRHSRGFFYPSFPERRWSFSHLP</sequence>
<dbReference type="KEGG" id="loa:LOAG_06116"/>
<evidence type="ECO:0000256" key="1">
    <source>
        <dbReference type="SAM" id="SignalP"/>
    </source>
</evidence>
<protein>
    <recommendedName>
        <fullName evidence="3">Secreted protein</fullName>
    </recommendedName>
</protein>
<gene>
    <name evidence="2" type="ORF">LOAG_06116</name>
</gene>
<dbReference type="EMBL" id="JH712172">
    <property type="protein sequence ID" value="EFO22372.1"/>
    <property type="molecule type" value="Genomic_DNA"/>
</dbReference>
<dbReference type="GeneID" id="9943526"/>
<dbReference type="InParanoid" id="A0A1S0TYG7"/>